<accession>A0A7J6FE18</accession>
<dbReference type="PANTHER" id="PTHR38353">
    <property type="entry name" value="TROPOMYOSIN"/>
    <property type="match status" value="1"/>
</dbReference>
<dbReference type="AlphaFoldDB" id="A0A7J6FE18"/>
<evidence type="ECO:0000313" key="2">
    <source>
        <dbReference type="Proteomes" id="UP000525078"/>
    </source>
</evidence>
<dbReference type="EMBL" id="JAATIP010000137">
    <property type="protein sequence ID" value="KAF4368000.1"/>
    <property type="molecule type" value="Genomic_DNA"/>
</dbReference>
<sequence length="285" mass="32508">MEDYLHYMKTLRFQMNDVEDQAAKVSVEEQTQLTTLHTFENDLSYAKSQVDQFNKDNEAMLKTKGEICSKILENHRKISSLESDSSTLSQTLELIQQERISVSAKLTEKRTYYLKVAEDINARLQDQMDSFKTLMTGIETRNLGMVMDNLDKQMHKSEGEYSSINLLKADHLENSSTKSSNAKLESVKAKLAEITEIKLKLVMENTKMEQAIDLVNCRAIDCQPELRAMDIKTLEEEHNALLSDKAGETEYLKSLREQVEKLKGISLVAKCSCGEEYRVQTDLSA</sequence>
<reference evidence="1 2" key="1">
    <citation type="journal article" date="2020" name="bioRxiv">
        <title>Sequence and annotation of 42 cannabis genomes reveals extensive copy number variation in cannabinoid synthesis and pathogen resistance genes.</title>
        <authorList>
            <person name="Mckernan K.J."/>
            <person name="Helbert Y."/>
            <person name="Kane L.T."/>
            <person name="Ebling H."/>
            <person name="Zhang L."/>
            <person name="Liu B."/>
            <person name="Eaton Z."/>
            <person name="Mclaughlin S."/>
            <person name="Kingan S."/>
            <person name="Baybayan P."/>
            <person name="Concepcion G."/>
            <person name="Jordan M."/>
            <person name="Riva A."/>
            <person name="Barbazuk W."/>
            <person name="Harkins T."/>
        </authorList>
    </citation>
    <scope>NUCLEOTIDE SEQUENCE [LARGE SCALE GENOMIC DNA]</scope>
    <source>
        <strain evidence="2">cv. Jamaican Lion 4</strain>
        <tissue evidence="1">Leaf</tissue>
    </source>
</reference>
<organism evidence="1 2">
    <name type="scientific">Cannabis sativa</name>
    <name type="common">Hemp</name>
    <name type="synonym">Marijuana</name>
    <dbReference type="NCBI Taxonomy" id="3483"/>
    <lineage>
        <taxon>Eukaryota</taxon>
        <taxon>Viridiplantae</taxon>
        <taxon>Streptophyta</taxon>
        <taxon>Embryophyta</taxon>
        <taxon>Tracheophyta</taxon>
        <taxon>Spermatophyta</taxon>
        <taxon>Magnoliopsida</taxon>
        <taxon>eudicotyledons</taxon>
        <taxon>Gunneridae</taxon>
        <taxon>Pentapetalae</taxon>
        <taxon>rosids</taxon>
        <taxon>fabids</taxon>
        <taxon>Rosales</taxon>
        <taxon>Cannabaceae</taxon>
        <taxon>Cannabis</taxon>
    </lineage>
</organism>
<dbReference type="PANTHER" id="PTHR38353:SF2">
    <property type="entry name" value="TROPOMYOSIN"/>
    <property type="match status" value="1"/>
</dbReference>
<protein>
    <submittedName>
        <fullName evidence="1">Uncharacterized protein</fullName>
    </submittedName>
</protein>
<comment type="caution">
    <text evidence="1">The sequence shown here is derived from an EMBL/GenBank/DDBJ whole genome shotgun (WGS) entry which is preliminary data.</text>
</comment>
<name>A0A7J6FE18_CANSA</name>
<gene>
    <name evidence="1" type="ORF">F8388_002611</name>
</gene>
<proteinExistence type="predicted"/>
<evidence type="ECO:0000313" key="1">
    <source>
        <dbReference type="EMBL" id="KAF4368000.1"/>
    </source>
</evidence>
<dbReference type="Proteomes" id="UP000525078">
    <property type="component" value="Unassembled WGS sequence"/>
</dbReference>